<dbReference type="Pfam" id="PF03159">
    <property type="entry name" value="XRN_N"/>
    <property type="match status" value="1"/>
</dbReference>
<dbReference type="AlphaFoldDB" id="A0A0D3KKH5"/>
<dbReference type="eggNOG" id="KOG2045">
    <property type="taxonomic scope" value="Eukaryota"/>
</dbReference>
<evidence type="ECO:0000256" key="6">
    <source>
        <dbReference type="SAM" id="SignalP"/>
    </source>
</evidence>
<dbReference type="CDD" id="cd18673">
    <property type="entry name" value="PIN_XRN1-2-like"/>
    <property type="match status" value="1"/>
</dbReference>
<dbReference type="InterPro" id="IPR004859">
    <property type="entry name" value="Xrn1_N"/>
</dbReference>
<dbReference type="Proteomes" id="UP000013827">
    <property type="component" value="Unassembled WGS sequence"/>
</dbReference>
<dbReference type="RefSeq" id="XP_005788689.1">
    <property type="nucleotide sequence ID" value="XM_005788632.1"/>
</dbReference>
<accession>A0A0D3KKH5</accession>
<dbReference type="Gene3D" id="3.40.50.12390">
    <property type="match status" value="2"/>
</dbReference>
<feature type="compositionally biased region" description="Pro residues" evidence="5">
    <location>
        <begin position="207"/>
        <end position="226"/>
    </location>
</feature>
<dbReference type="Gene3D" id="1.25.40.1050">
    <property type="match status" value="1"/>
</dbReference>
<feature type="region of interest" description="Disordered" evidence="5">
    <location>
        <begin position="180"/>
        <end position="232"/>
    </location>
</feature>
<keyword evidence="6" id="KW-0732">Signal</keyword>
<dbReference type="STRING" id="2903.R1FB86"/>
<dbReference type="HOGENOM" id="CLU_545683_0_0_1"/>
<evidence type="ECO:0000256" key="3">
    <source>
        <dbReference type="ARBA" id="ARBA00022839"/>
    </source>
</evidence>
<dbReference type="PANTHER" id="PTHR12341:SF7">
    <property type="entry name" value="5'-3' EXORIBONUCLEASE 1"/>
    <property type="match status" value="1"/>
</dbReference>
<dbReference type="GO" id="GO:0004534">
    <property type="term" value="F:5'-3' RNA exonuclease activity"/>
    <property type="evidence" value="ECO:0007669"/>
    <property type="project" value="TreeGrafter"/>
</dbReference>
<reference evidence="9" key="2">
    <citation type="submission" date="2024-10" db="UniProtKB">
        <authorList>
            <consortium name="EnsemblProtists"/>
        </authorList>
    </citation>
    <scope>IDENTIFICATION</scope>
</reference>
<organism evidence="9 10">
    <name type="scientific">Emiliania huxleyi (strain CCMP1516)</name>
    <dbReference type="NCBI Taxonomy" id="280463"/>
    <lineage>
        <taxon>Eukaryota</taxon>
        <taxon>Haptista</taxon>
        <taxon>Haptophyta</taxon>
        <taxon>Prymnesiophyceae</taxon>
        <taxon>Isochrysidales</taxon>
        <taxon>Noelaerhabdaceae</taxon>
        <taxon>Emiliania</taxon>
    </lineage>
</organism>
<evidence type="ECO:0000256" key="2">
    <source>
        <dbReference type="ARBA" id="ARBA00022801"/>
    </source>
</evidence>
<keyword evidence="1" id="KW-0540">Nuclease</keyword>
<evidence type="ECO:0000256" key="5">
    <source>
        <dbReference type="SAM" id="MobiDB-lite"/>
    </source>
</evidence>
<sequence length="500" mass="55081">MPTSSLRLVCLAALLDIAGTLVVHHRSATLAGSGLMARAWQPLRAVQLQPAQPIAVFRGRAGDIRMGVPKFFRWLTEKYPQINVKISEGRRRSDYVDNFYLDMNGIIHQCTHGDEVGPNEKLSEEQMFERIFAYTDRLISIARPRKVLYLAIDGVAPRAKMNQQRSRRYRVPRELAQQALRDKANAKARFRQAGDAPTTGQPLGSQRPPPPPEVDTFGGPPPPPPFDSNCITPGTDFLHRLGGKYEEWIAHKMTTDPAWRDGPRVVFSGAAGEHKIMDFIRAEKDFVFLELEQLRQCLAGSMRPPVAREAERAVDDFVFLCMCVGLDTGEGDGRALCTLVGESRGYLTDKGSIDMARFERFVGMISTGAPFSPLCQLLSVLPPQSGDLVPLAYRELMLSPSSPIYDAFPVDFALDANGARTRALGARAEWEAVALLPFIDQERLLAAVGDIDHDARLSAEENARNAQLTDLIFSPGNPEGERGPASKPVAAAALARPQAR</sequence>
<evidence type="ECO:0008006" key="11">
    <source>
        <dbReference type="Google" id="ProtNLM"/>
    </source>
</evidence>
<feature type="domain" description="Xrn1 helical" evidence="8">
    <location>
        <begin position="367"/>
        <end position="473"/>
    </location>
</feature>
<feature type="domain" description="Xrn1 N-terminal" evidence="7">
    <location>
        <begin position="66"/>
        <end position="285"/>
    </location>
</feature>
<dbReference type="GO" id="GO:0003723">
    <property type="term" value="F:RNA binding"/>
    <property type="evidence" value="ECO:0007669"/>
    <property type="project" value="TreeGrafter"/>
</dbReference>
<dbReference type="GO" id="GO:0005634">
    <property type="term" value="C:nucleus"/>
    <property type="evidence" value="ECO:0007669"/>
    <property type="project" value="TreeGrafter"/>
</dbReference>
<dbReference type="PaxDb" id="2903-EOD36260"/>
<name>A0A0D3KKH5_EMIH1</name>
<evidence type="ECO:0000259" key="7">
    <source>
        <dbReference type="Pfam" id="PF03159"/>
    </source>
</evidence>
<feature type="region of interest" description="Disordered" evidence="5">
    <location>
        <begin position="473"/>
        <end position="500"/>
    </location>
</feature>
<dbReference type="GeneID" id="17281530"/>
<comment type="similarity">
    <text evidence="4">Belongs to the 5'-3' exonuclease family.</text>
</comment>
<feature type="signal peptide" evidence="6">
    <location>
        <begin position="1"/>
        <end position="20"/>
    </location>
</feature>
<dbReference type="InterPro" id="IPR027073">
    <property type="entry name" value="5_3_exoribonuclease"/>
</dbReference>
<protein>
    <recommendedName>
        <fullName evidence="11">Xrn1 N-terminal domain-containing protein</fullName>
    </recommendedName>
</protein>
<dbReference type="InterPro" id="IPR041412">
    <property type="entry name" value="Xrn1_helical"/>
</dbReference>
<feature type="chain" id="PRO_5044272840" description="Xrn1 N-terminal domain-containing protein" evidence="6">
    <location>
        <begin position="21"/>
        <end position="500"/>
    </location>
</feature>
<dbReference type="EnsemblProtists" id="EOD36260">
    <property type="protein sequence ID" value="EOD36260"/>
    <property type="gene ID" value="EMIHUDRAFT_455108"/>
</dbReference>
<evidence type="ECO:0000256" key="4">
    <source>
        <dbReference type="ARBA" id="ARBA00038299"/>
    </source>
</evidence>
<proteinExistence type="inferred from homology"/>
<evidence type="ECO:0000313" key="9">
    <source>
        <dbReference type="EnsemblProtists" id="EOD36260"/>
    </source>
</evidence>
<evidence type="ECO:0000259" key="8">
    <source>
        <dbReference type="Pfam" id="PF17846"/>
    </source>
</evidence>
<reference evidence="10" key="1">
    <citation type="journal article" date="2013" name="Nature">
        <title>Pan genome of the phytoplankton Emiliania underpins its global distribution.</title>
        <authorList>
            <person name="Read B.A."/>
            <person name="Kegel J."/>
            <person name="Klute M.J."/>
            <person name="Kuo A."/>
            <person name="Lefebvre S.C."/>
            <person name="Maumus F."/>
            <person name="Mayer C."/>
            <person name="Miller J."/>
            <person name="Monier A."/>
            <person name="Salamov A."/>
            <person name="Young J."/>
            <person name="Aguilar M."/>
            <person name="Claverie J.M."/>
            <person name="Frickenhaus S."/>
            <person name="Gonzalez K."/>
            <person name="Herman E.K."/>
            <person name="Lin Y.C."/>
            <person name="Napier J."/>
            <person name="Ogata H."/>
            <person name="Sarno A.F."/>
            <person name="Shmutz J."/>
            <person name="Schroeder D."/>
            <person name="de Vargas C."/>
            <person name="Verret F."/>
            <person name="von Dassow P."/>
            <person name="Valentin K."/>
            <person name="Van de Peer Y."/>
            <person name="Wheeler G."/>
            <person name="Dacks J.B."/>
            <person name="Delwiche C.F."/>
            <person name="Dyhrman S.T."/>
            <person name="Glockner G."/>
            <person name="John U."/>
            <person name="Richards T."/>
            <person name="Worden A.Z."/>
            <person name="Zhang X."/>
            <person name="Grigoriev I.V."/>
            <person name="Allen A.E."/>
            <person name="Bidle K."/>
            <person name="Borodovsky M."/>
            <person name="Bowler C."/>
            <person name="Brownlee C."/>
            <person name="Cock J.M."/>
            <person name="Elias M."/>
            <person name="Gladyshev V.N."/>
            <person name="Groth M."/>
            <person name="Guda C."/>
            <person name="Hadaegh A."/>
            <person name="Iglesias-Rodriguez M.D."/>
            <person name="Jenkins J."/>
            <person name="Jones B.M."/>
            <person name="Lawson T."/>
            <person name="Leese F."/>
            <person name="Lindquist E."/>
            <person name="Lobanov A."/>
            <person name="Lomsadze A."/>
            <person name="Malik S.B."/>
            <person name="Marsh M.E."/>
            <person name="Mackinder L."/>
            <person name="Mock T."/>
            <person name="Mueller-Roeber B."/>
            <person name="Pagarete A."/>
            <person name="Parker M."/>
            <person name="Probert I."/>
            <person name="Quesneville H."/>
            <person name="Raines C."/>
            <person name="Rensing S.A."/>
            <person name="Riano-Pachon D.M."/>
            <person name="Richier S."/>
            <person name="Rokitta S."/>
            <person name="Shiraiwa Y."/>
            <person name="Soanes D.M."/>
            <person name="van der Giezen M."/>
            <person name="Wahlund T.M."/>
            <person name="Williams B."/>
            <person name="Wilson W."/>
            <person name="Wolfe G."/>
            <person name="Wurch L.L."/>
        </authorList>
    </citation>
    <scope>NUCLEOTIDE SEQUENCE</scope>
</reference>
<dbReference type="PANTHER" id="PTHR12341">
    <property type="entry name" value="5'-&gt;3' EXORIBONUCLEASE"/>
    <property type="match status" value="1"/>
</dbReference>
<dbReference type="GO" id="GO:0000956">
    <property type="term" value="P:nuclear-transcribed mRNA catabolic process"/>
    <property type="evidence" value="ECO:0007669"/>
    <property type="project" value="TreeGrafter"/>
</dbReference>
<evidence type="ECO:0000313" key="10">
    <source>
        <dbReference type="Proteomes" id="UP000013827"/>
    </source>
</evidence>
<keyword evidence="10" id="KW-1185">Reference proteome</keyword>
<feature type="compositionally biased region" description="Low complexity" evidence="5">
    <location>
        <begin position="485"/>
        <end position="500"/>
    </location>
</feature>
<dbReference type="Pfam" id="PF17846">
    <property type="entry name" value="XRN_M"/>
    <property type="match status" value="1"/>
</dbReference>
<dbReference type="eggNOG" id="KOG2044">
    <property type="taxonomic scope" value="Eukaryota"/>
</dbReference>
<keyword evidence="3" id="KW-0269">Exonuclease</keyword>
<keyword evidence="2" id="KW-0378">Hydrolase</keyword>
<evidence type="ECO:0000256" key="1">
    <source>
        <dbReference type="ARBA" id="ARBA00022722"/>
    </source>
</evidence>
<dbReference type="KEGG" id="ehx:EMIHUDRAFT_455108"/>